<dbReference type="InterPro" id="IPR001932">
    <property type="entry name" value="PPM-type_phosphatase-like_dom"/>
</dbReference>
<gene>
    <name evidence="2" type="ORF">METZ01_LOCUS243406</name>
</gene>
<dbReference type="PANTHER" id="PTHR13832:SF827">
    <property type="entry name" value="PROTEIN PHOSPHATASE 1L"/>
    <property type="match status" value="1"/>
</dbReference>
<dbReference type="SUPFAM" id="SSF81606">
    <property type="entry name" value="PP2C-like"/>
    <property type="match status" value="1"/>
</dbReference>
<dbReference type="Gene3D" id="3.60.40.10">
    <property type="entry name" value="PPM-type phosphatase domain"/>
    <property type="match status" value="1"/>
</dbReference>
<dbReference type="CDD" id="cd00143">
    <property type="entry name" value="PP2Cc"/>
    <property type="match status" value="1"/>
</dbReference>
<dbReference type="SMART" id="SM00332">
    <property type="entry name" value="PP2Cc"/>
    <property type="match status" value="1"/>
</dbReference>
<reference evidence="2" key="1">
    <citation type="submission" date="2018-05" db="EMBL/GenBank/DDBJ databases">
        <authorList>
            <person name="Lanie J.A."/>
            <person name="Ng W.-L."/>
            <person name="Kazmierczak K.M."/>
            <person name="Andrzejewski T.M."/>
            <person name="Davidsen T.M."/>
            <person name="Wayne K.J."/>
            <person name="Tettelin H."/>
            <person name="Glass J.I."/>
            <person name="Rusch D."/>
            <person name="Podicherti R."/>
            <person name="Tsui H.-C.T."/>
            <person name="Winkler M.E."/>
        </authorList>
    </citation>
    <scope>NUCLEOTIDE SEQUENCE</scope>
</reference>
<dbReference type="PANTHER" id="PTHR13832">
    <property type="entry name" value="PROTEIN PHOSPHATASE 2C"/>
    <property type="match status" value="1"/>
</dbReference>
<dbReference type="InterPro" id="IPR015655">
    <property type="entry name" value="PP2C"/>
</dbReference>
<feature type="domain" description="PPM-type phosphatase" evidence="1">
    <location>
        <begin position="4"/>
        <end position="253"/>
    </location>
</feature>
<dbReference type="SMART" id="SM00331">
    <property type="entry name" value="PP2C_SIG"/>
    <property type="match status" value="1"/>
</dbReference>
<name>A0A382HTX4_9ZZZZ</name>
<dbReference type="Pfam" id="PF13672">
    <property type="entry name" value="PP2C_2"/>
    <property type="match status" value="1"/>
</dbReference>
<protein>
    <recommendedName>
        <fullName evidence="1">PPM-type phosphatase domain-containing protein</fullName>
    </recommendedName>
</protein>
<accession>A0A382HTX4</accession>
<proteinExistence type="predicted"/>
<evidence type="ECO:0000259" key="1">
    <source>
        <dbReference type="PROSITE" id="PS51746"/>
    </source>
</evidence>
<organism evidence="2">
    <name type="scientific">marine metagenome</name>
    <dbReference type="NCBI Taxonomy" id="408172"/>
    <lineage>
        <taxon>unclassified sequences</taxon>
        <taxon>metagenomes</taxon>
        <taxon>ecological metagenomes</taxon>
    </lineage>
</organism>
<dbReference type="AlphaFoldDB" id="A0A382HTX4"/>
<dbReference type="EMBL" id="UINC01063187">
    <property type="protein sequence ID" value="SVB90552.1"/>
    <property type="molecule type" value="Genomic_DNA"/>
</dbReference>
<dbReference type="GO" id="GO:0004722">
    <property type="term" value="F:protein serine/threonine phosphatase activity"/>
    <property type="evidence" value="ECO:0007669"/>
    <property type="project" value="InterPro"/>
</dbReference>
<sequence length="256" mass="27514">MRLNCAALTDTGVRRTANEDNYCVREDLGLFVVADGMGGHVAGEVAARVAVEELERFVASTKNTGPSDTWPVLLDPTLGQNGNRLSAGMTEANHQIAAQIKRDENLQGMATTAVAILANGKPPALAHVGDSRAYLLRNKELSRLTRDHSWVEEQMRAGALTPEVARDHPWRNIVTRALTGTPGLEVEVAENFQLGLADRLLLCSDGLTTVLSDEAIATVLTSDLGLQNVCEELIRQANEQGGPDNITVVLIDVDAL</sequence>
<dbReference type="NCBIfam" id="NF033484">
    <property type="entry name" value="Stp1_PP2C_phos"/>
    <property type="match status" value="1"/>
</dbReference>
<dbReference type="PROSITE" id="PS51746">
    <property type="entry name" value="PPM_2"/>
    <property type="match status" value="1"/>
</dbReference>
<dbReference type="InterPro" id="IPR036457">
    <property type="entry name" value="PPM-type-like_dom_sf"/>
</dbReference>
<evidence type="ECO:0000313" key="2">
    <source>
        <dbReference type="EMBL" id="SVB90552.1"/>
    </source>
</evidence>